<feature type="transmembrane region" description="Helical" evidence="7">
    <location>
        <begin position="176"/>
        <end position="200"/>
    </location>
</feature>
<proteinExistence type="inferred from homology"/>
<evidence type="ECO:0000313" key="9">
    <source>
        <dbReference type="EMBL" id="MCW6511686.1"/>
    </source>
</evidence>
<evidence type="ECO:0000256" key="7">
    <source>
        <dbReference type="RuleBase" id="RU363032"/>
    </source>
</evidence>
<feature type="transmembrane region" description="Helical" evidence="7">
    <location>
        <begin position="279"/>
        <end position="301"/>
    </location>
</feature>
<evidence type="ECO:0000256" key="2">
    <source>
        <dbReference type="ARBA" id="ARBA00022448"/>
    </source>
</evidence>
<feature type="domain" description="ABC transmembrane type-1" evidence="8">
    <location>
        <begin position="88"/>
        <end position="300"/>
    </location>
</feature>
<evidence type="ECO:0000259" key="8">
    <source>
        <dbReference type="PROSITE" id="PS50928"/>
    </source>
</evidence>
<feature type="transmembrane region" description="Helical" evidence="7">
    <location>
        <begin position="92"/>
        <end position="113"/>
    </location>
</feature>
<organism evidence="9 10">
    <name type="scientific">Lichenifustis flavocetrariae</name>
    <dbReference type="NCBI Taxonomy" id="2949735"/>
    <lineage>
        <taxon>Bacteria</taxon>
        <taxon>Pseudomonadati</taxon>
        <taxon>Pseudomonadota</taxon>
        <taxon>Alphaproteobacteria</taxon>
        <taxon>Hyphomicrobiales</taxon>
        <taxon>Lichenihabitantaceae</taxon>
        <taxon>Lichenifustis</taxon>
    </lineage>
</organism>
<keyword evidence="6 7" id="KW-0472">Membrane</keyword>
<dbReference type="GO" id="GO:0055085">
    <property type="term" value="P:transmembrane transport"/>
    <property type="evidence" value="ECO:0007669"/>
    <property type="project" value="InterPro"/>
</dbReference>
<dbReference type="SUPFAM" id="SSF161098">
    <property type="entry name" value="MetI-like"/>
    <property type="match status" value="1"/>
</dbReference>
<keyword evidence="10" id="KW-1185">Reference proteome</keyword>
<keyword evidence="2 7" id="KW-0813">Transport</keyword>
<protein>
    <submittedName>
        <fullName evidence="9">Sugar ABC transporter permease</fullName>
    </submittedName>
</protein>
<keyword evidence="3" id="KW-1003">Cell membrane</keyword>
<dbReference type="InterPro" id="IPR035906">
    <property type="entry name" value="MetI-like_sf"/>
</dbReference>
<comment type="similarity">
    <text evidence="7">Belongs to the binding-protein-dependent transport system permease family.</text>
</comment>
<comment type="subcellular location">
    <subcellularLocation>
        <location evidence="1 7">Cell membrane</location>
        <topology evidence="1 7">Multi-pass membrane protein</topology>
    </subcellularLocation>
</comment>
<comment type="caution">
    <text evidence="9">The sequence shown here is derived from an EMBL/GenBank/DDBJ whole genome shotgun (WGS) entry which is preliminary data.</text>
</comment>
<dbReference type="CDD" id="cd06261">
    <property type="entry name" value="TM_PBP2"/>
    <property type="match status" value="1"/>
</dbReference>
<evidence type="ECO:0000256" key="1">
    <source>
        <dbReference type="ARBA" id="ARBA00004651"/>
    </source>
</evidence>
<evidence type="ECO:0000256" key="5">
    <source>
        <dbReference type="ARBA" id="ARBA00022989"/>
    </source>
</evidence>
<evidence type="ECO:0000256" key="3">
    <source>
        <dbReference type="ARBA" id="ARBA00022475"/>
    </source>
</evidence>
<evidence type="ECO:0000256" key="4">
    <source>
        <dbReference type="ARBA" id="ARBA00022692"/>
    </source>
</evidence>
<dbReference type="PANTHER" id="PTHR30193">
    <property type="entry name" value="ABC TRANSPORTER PERMEASE PROTEIN"/>
    <property type="match status" value="1"/>
</dbReference>
<dbReference type="PANTHER" id="PTHR30193:SF45">
    <property type="entry name" value="ABC TRANSPORTER PERMEASE PROTEIN"/>
    <property type="match status" value="1"/>
</dbReference>
<keyword evidence="5 7" id="KW-1133">Transmembrane helix</keyword>
<evidence type="ECO:0000256" key="6">
    <source>
        <dbReference type="ARBA" id="ARBA00023136"/>
    </source>
</evidence>
<accession>A0AA42CMK6</accession>
<dbReference type="PROSITE" id="PS50928">
    <property type="entry name" value="ABC_TM1"/>
    <property type="match status" value="1"/>
</dbReference>
<feature type="transmembrane region" description="Helical" evidence="7">
    <location>
        <begin position="28"/>
        <end position="54"/>
    </location>
</feature>
<dbReference type="Gene3D" id="1.10.3720.10">
    <property type="entry name" value="MetI-like"/>
    <property type="match status" value="1"/>
</dbReference>
<sequence>MTQQAALPVGAMPRPERRREVVPRDERWLGLAFAAPVVLLMAALVFVPLGLTLWDSLHRVDPMRPGTPFIGLQHYIDLMSDTNVRQAWLNTVAYVIIAVVLETLGGLGAALLLQRIRVGRRWLLAAVILPWALPPVVNAIVWMWIYNPSYGLLDGALLRFGLISAPRVWFNYRATALFLVSLVHVWRMMPLTAVILLAALQSVPRELYEAAKLDGAGPVQAFMHVTLPLIAGGLAIALSQSTVFAFNLFDEAWILGGSSLDTRTVVAQVYMSAFQNLHFSYGMALSVLVMVASCLVSLVYVMRVYRETRYG</sequence>
<dbReference type="RefSeq" id="WP_282588061.1">
    <property type="nucleotide sequence ID" value="NZ_JAMOIM010000030.1"/>
</dbReference>
<dbReference type="EMBL" id="JAMOIM010000030">
    <property type="protein sequence ID" value="MCW6511686.1"/>
    <property type="molecule type" value="Genomic_DNA"/>
</dbReference>
<dbReference type="Proteomes" id="UP001165667">
    <property type="component" value="Unassembled WGS sequence"/>
</dbReference>
<gene>
    <name evidence="9" type="ORF">M8523_27325</name>
</gene>
<dbReference type="Pfam" id="PF00528">
    <property type="entry name" value="BPD_transp_1"/>
    <property type="match status" value="1"/>
</dbReference>
<dbReference type="InterPro" id="IPR000515">
    <property type="entry name" value="MetI-like"/>
</dbReference>
<name>A0AA42CMK6_9HYPH</name>
<reference evidence="9" key="1">
    <citation type="submission" date="2022-05" db="EMBL/GenBank/DDBJ databases">
        <authorList>
            <person name="Pankratov T."/>
        </authorList>
    </citation>
    <scope>NUCLEOTIDE SEQUENCE</scope>
    <source>
        <strain evidence="9">BP6-180914</strain>
    </source>
</reference>
<feature type="transmembrane region" description="Helical" evidence="7">
    <location>
        <begin position="221"/>
        <end position="246"/>
    </location>
</feature>
<dbReference type="GO" id="GO:0005886">
    <property type="term" value="C:plasma membrane"/>
    <property type="evidence" value="ECO:0007669"/>
    <property type="project" value="UniProtKB-SubCell"/>
</dbReference>
<evidence type="ECO:0000313" key="10">
    <source>
        <dbReference type="Proteomes" id="UP001165667"/>
    </source>
</evidence>
<dbReference type="AlphaFoldDB" id="A0AA42CMK6"/>
<keyword evidence="4 7" id="KW-0812">Transmembrane</keyword>
<feature type="transmembrane region" description="Helical" evidence="7">
    <location>
        <begin position="122"/>
        <end position="145"/>
    </location>
</feature>
<dbReference type="InterPro" id="IPR051393">
    <property type="entry name" value="ABC_transporter_permease"/>
</dbReference>